<dbReference type="SUPFAM" id="SSF55729">
    <property type="entry name" value="Acyl-CoA N-acyltransferases (Nat)"/>
    <property type="match status" value="1"/>
</dbReference>
<feature type="domain" description="N-acetyltransferase" evidence="3">
    <location>
        <begin position="11"/>
        <end position="170"/>
    </location>
</feature>
<evidence type="ECO:0000256" key="1">
    <source>
        <dbReference type="ARBA" id="ARBA00022679"/>
    </source>
</evidence>
<keyword evidence="5" id="KW-1185">Reference proteome</keyword>
<dbReference type="PANTHER" id="PTHR43877">
    <property type="entry name" value="AMINOALKYLPHOSPHONATE N-ACETYLTRANSFERASE-RELATED-RELATED"/>
    <property type="match status" value="1"/>
</dbReference>
<keyword evidence="2" id="KW-0012">Acyltransferase</keyword>
<comment type="caution">
    <text evidence="4">The sequence shown here is derived from an EMBL/GenBank/DDBJ whole genome shotgun (WGS) entry which is preliminary data.</text>
</comment>
<proteinExistence type="predicted"/>
<dbReference type="InterPro" id="IPR050832">
    <property type="entry name" value="Bact_Acetyltransf"/>
</dbReference>
<organism evidence="4 5">
    <name type="scientific">Knufia obscura</name>
    <dbReference type="NCBI Taxonomy" id="1635080"/>
    <lineage>
        <taxon>Eukaryota</taxon>
        <taxon>Fungi</taxon>
        <taxon>Dikarya</taxon>
        <taxon>Ascomycota</taxon>
        <taxon>Pezizomycotina</taxon>
        <taxon>Eurotiomycetes</taxon>
        <taxon>Chaetothyriomycetidae</taxon>
        <taxon>Chaetothyriales</taxon>
        <taxon>Trichomeriaceae</taxon>
        <taxon>Knufia</taxon>
    </lineage>
</organism>
<dbReference type="EMBL" id="JAVHJV010000002">
    <property type="protein sequence ID" value="KAK5945506.1"/>
    <property type="molecule type" value="Genomic_DNA"/>
</dbReference>
<sequence>MTAIPDSQPTLSIRPATAADIPSIKSMIHAAYSKYIPRIGRPPAPMLTDYDALLADATQQLYVLRASPDNASAILGSIQLSTEADTTMSAAALKINSLVVDPSAQGRGYGRFLMEFAEGVARSQGCNAMTLFTNVMMWENVALYVKLGFVETGRRVEDGYERVYFRRELG</sequence>
<keyword evidence="1" id="KW-0808">Transferase</keyword>
<evidence type="ECO:0000259" key="3">
    <source>
        <dbReference type="PROSITE" id="PS51186"/>
    </source>
</evidence>
<dbReference type="GeneID" id="89996160"/>
<evidence type="ECO:0000313" key="5">
    <source>
        <dbReference type="Proteomes" id="UP001334248"/>
    </source>
</evidence>
<dbReference type="Pfam" id="PF00583">
    <property type="entry name" value="Acetyltransf_1"/>
    <property type="match status" value="1"/>
</dbReference>
<gene>
    <name evidence="4" type="ORF">PMZ80_002711</name>
</gene>
<accession>A0ABR0RY47</accession>
<dbReference type="Proteomes" id="UP001334248">
    <property type="component" value="Unassembled WGS sequence"/>
</dbReference>
<dbReference type="CDD" id="cd04301">
    <property type="entry name" value="NAT_SF"/>
    <property type="match status" value="1"/>
</dbReference>
<dbReference type="PROSITE" id="PS51186">
    <property type="entry name" value="GNAT"/>
    <property type="match status" value="1"/>
</dbReference>
<dbReference type="Gene3D" id="3.40.630.30">
    <property type="match status" value="1"/>
</dbReference>
<protein>
    <recommendedName>
        <fullName evidence="3">N-acetyltransferase domain-containing protein</fullName>
    </recommendedName>
</protein>
<evidence type="ECO:0000256" key="2">
    <source>
        <dbReference type="ARBA" id="ARBA00023315"/>
    </source>
</evidence>
<dbReference type="PANTHER" id="PTHR43877:SF2">
    <property type="entry name" value="AMINOALKYLPHOSPHONATE N-ACETYLTRANSFERASE-RELATED"/>
    <property type="match status" value="1"/>
</dbReference>
<dbReference type="InterPro" id="IPR016181">
    <property type="entry name" value="Acyl_CoA_acyltransferase"/>
</dbReference>
<dbReference type="RefSeq" id="XP_064733596.1">
    <property type="nucleotide sequence ID" value="XM_064871143.1"/>
</dbReference>
<evidence type="ECO:0000313" key="4">
    <source>
        <dbReference type="EMBL" id="KAK5945506.1"/>
    </source>
</evidence>
<name>A0ABR0RY47_9EURO</name>
<dbReference type="InterPro" id="IPR000182">
    <property type="entry name" value="GNAT_dom"/>
</dbReference>
<reference evidence="4 5" key="1">
    <citation type="journal article" date="2023" name="Res Sq">
        <title>Genomic and morphological characterization of Knufia obscura isolated from the Mars 2020 spacecraft assembly facility.</title>
        <authorList>
            <person name="Chander A.M."/>
            <person name="Teixeira M.M."/>
            <person name="Singh N.K."/>
            <person name="Williams M.P."/>
            <person name="Parker C.W."/>
            <person name="Leo P."/>
            <person name="Stajich J.E."/>
            <person name="Torok T."/>
            <person name="Tighe S."/>
            <person name="Mason C.E."/>
            <person name="Venkateswaran K."/>
        </authorList>
    </citation>
    <scope>NUCLEOTIDE SEQUENCE [LARGE SCALE GENOMIC DNA]</scope>
    <source>
        <strain evidence="4 5">CCFEE 5817</strain>
    </source>
</reference>